<feature type="compositionally biased region" description="Basic residues" evidence="1">
    <location>
        <begin position="73"/>
        <end position="95"/>
    </location>
</feature>
<feature type="region of interest" description="Disordered" evidence="1">
    <location>
        <begin position="50"/>
        <end position="132"/>
    </location>
</feature>
<protein>
    <submittedName>
        <fullName evidence="2">Uncharacterized protein</fullName>
    </submittedName>
</protein>
<organism evidence="2 3">
    <name type="scientific">Apolygus lucorum</name>
    <name type="common">Small green plant bug</name>
    <name type="synonym">Lygocoris lucorum</name>
    <dbReference type="NCBI Taxonomy" id="248454"/>
    <lineage>
        <taxon>Eukaryota</taxon>
        <taxon>Metazoa</taxon>
        <taxon>Ecdysozoa</taxon>
        <taxon>Arthropoda</taxon>
        <taxon>Hexapoda</taxon>
        <taxon>Insecta</taxon>
        <taxon>Pterygota</taxon>
        <taxon>Neoptera</taxon>
        <taxon>Paraneoptera</taxon>
        <taxon>Hemiptera</taxon>
        <taxon>Heteroptera</taxon>
        <taxon>Panheteroptera</taxon>
        <taxon>Cimicomorpha</taxon>
        <taxon>Miridae</taxon>
        <taxon>Mirini</taxon>
        <taxon>Apolygus</taxon>
    </lineage>
</organism>
<name>A0A8S9Y361_APOLU</name>
<feature type="compositionally biased region" description="Low complexity" evidence="1">
    <location>
        <begin position="96"/>
        <end position="111"/>
    </location>
</feature>
<accession>A0A8S9Y361</accession>
<evidence type="ECO:0000313" key="2">
    <source>
        <dbReference type="EMBL" id="KAF6215613.1"/>
    </source>
</evidence>
<dbReference type="Proteomes" id="UP000466442">
    <property type="component" value="Unassembled WGS sequence"/>
</dbReference>
<sequence>MFGRKPLDRLCENVLEQQAVFKDLINDSFIEHLNTVRGEAVATKQCKRKLTLPPGKGITANDLQDARKPPENKKKKGAVTKSKMVKPKKQKRARRVSVSSSASSSPSVSYAESDDSLPNFSSSEDEDSRSPQSIQQLLHHHLLTQLESDLWLLGILSL</sequence>
<dbReference type="EMBL" id="WIXP02000002">
    <property type="protein sequence ID" value="KAF6215613.1"/>
    <property type="molecule type" value="Genomic_DNA"/>
</dbReference>
<gene>
    <name evidence="2" type="ORF">GE061_010369</name>
</gene>
<dbReference type="AlphaFoldDB" id="A0A8S9Y361"/>
<comment type="caution">
    <text evidence="2">The sequence shown here is derived from an EMBL/GenBank/DDBJ whole genome shotgun (WGS) entry which is preliminary data.</text>
</comment>
<evidence type="ECO:0000256" key="1">
    <source>
        <dbReference type="SAM" id="MobiDB-lite"/>
    </source>
</evidence>
<reference evidence="2" key="1">
    <citation type="journal article" date="2021" name="Mol. Ecol. Resour.">
        <title>Apolygus lucorum genome provides insights into omnivorousness and mesophyll feeding.</title>
        <authorList>
            <person name="Liu Y."/>
            <person name="Liu H."/>
            <person name="Wang H."/>
            <person name="Huang T."/>
            <person name="Liu B."/>
            <person name="Yang B."/>
            <person name="Yin L."/>
            <person name="Li B."/>
            <person name="Zhang Y."/>
            <person name="Zhang S."/>
            <person name="Jiang F."/>
            <person name="Zhang X."/>
            <person name="Ren Y."/>
            <person name="Wang B."/>
            <person name="Wang S."/>
            <person name="Lu Y."/>
            <person name="Wu K."/>
            <person name="Fan W."/>
            <person name="Wang G."/>
        </authorList>
    </citation>
    <scope>NUCLEOTIDE SEQUENCE</scope>
    <source>
        <strain evidence="2">12Hb</strain>
    </source>
</reference>
<keyword evidence="3" id="KW-1185">Reference proteome</keyword>
<proteinExistence type="predicted"/>
<evidence type="ECO:0000313" key="3">
    <source>
        <dbReference type="Proteomes" id="UP000466442"/>
    </source>
</evidence>